<name>A0ABC8RR81_9AQUA</name>
<dbReference type="InterPro" id="IPR004158">
    <property type="entry name" value="DUF247_pln"/>
</dbReference>
<protein>
    <submittedName>
        <fullName evidence="1">Uncharacterized protein</fullName>
    </submittedName>
</protein>
<keyword evidence="2" id="KW-1185">Reference proteome</keyword>
<dbReference type="EMBL" id="CAUOFW020001686">
    <property type="protein sequence ID" value="CAK9147479.1"/>
    <property type="molecule type" value="Genomic_DNA"/>
</dbReference>
<organism evidence="1 2">
    <name type="scientific">Ilex paraguariensis</name>
    <name type="common">yerba mate</name>
    <dbReference type="NCBI Taxonomy" id="185542"/>
    <lineage>
        <taxon>Eukaryota</taxon>
        <taxon>Viridiplantae</taxon>
        <taxon>Streptophyta</taxon>
        <taxon>Embryophyta</taxon>
        <taxon>Tracheophyta</taxon>
        <taxon>Spermatophyta</taxon>
        <taxon>Magnoliopsida</taxon>
        <taxon>eudicotyledons</taxon>
        <taxon>Gunneridae</taxon>
        <taxon>Pentapetalae</taxon>
        <taxon>asterids</taxon>
        <taxon>campanulids</taxon>
        <taxon>Aquifoliales</taxon>
        <taxon>Aquifoliaceae</taxon>
        <taxon>Ilex</taxon>
    </lineage>
</organism>
<evidence type="ECO:0000313" key="1">
    <source>
        <dbReference type="EMBL" id="CAK9147479.1"/>
    </source>
</evidence>
<gene>
    <name evidence="1" type="ORF">ILEXP_LOCUS15380</name>
</gene>
<dbReference type="AlphaFoldDB" id="A0ABC8RR81"/>
<accession>A0ABC8RR81</accession>
<dbReference type="Pfam" id="PF03140">
    <property type="entry name" value="DUF247"/>
    <property type="match status" value="1"/>
</dbReference>
<feature type="non-terminal residue" evidence="1">
    <location>
        <position position="1"/>
    </location>
</feature>
<proteinExistence type="predicted"/>
<sequence>IPPDNVDHLLGLLHDTWCSTFAEIVSSRGNTYESQGSELSFIKCATELREAGIKFKKAIESSTLFDIKIKNGIMRIPPVTPQIHEVR</sequence>
<reference evidence="1 2" key="1">
    <citation type="submission" date="2024-02" db="EMBL/GenBank/DDBJ databases">
        <authorList>
            <person name="Vignale AGUSTIN F."/>
            <person name="Sosa J E."/>
            <person name="Modenutti C."/>
        </authorList>
    </citation>
    <scope>NUCLEOTIDE SEQUENCE [LARGE SCALE GENOMIC DNA]</scope>
</reference>
<evidence type="ECO:0000313" key="2">
    <source>
        <dbReference type="Proteomes" id="UP001642360"/>
    </source>
</evidence>
<dbReference type="Proteomes" id="UP001642360">
    <property type="component" value="Unassembled WGS sequence"/>
</dbReference>
<comment type="caution">
    <text evidence="1">The sequence shown here is derived from an EMBL/GenBank/DDBJ whole genome shotgun (WGS) entry which is preliminary data.</text>
</comment>